<evidence type="ECO:0000256" key="1">
    <source>
        <dbReference type="SAM" id="MobiDB-lite"/>
    </source>
</evidence>
<name>A0A392SY53_9FABA</name>
<feature type="non-terminal residue" evidence="2">
    <location>
        <position position="26"/>
    </location>
</feature>
<evidence type="ECO:0000313" key="2">
    <source>
        <dbReference type="EMBL" id="MCI53753.1"/>
    </source>
</evidence>
<accession>A0A392SY53</accession>
<feature type="region of interest" description="Disordered" evidence="1">
    <location>
        <begin position="1"/>
        <end position="26"/>
    </location>
</feature>
<proteinExistence type="predicted"/>
<organism evidence="2 3">
    <name type="scientific">Trifolium medium</name>
    <dbReference type="NCBI Taxonomy" id="97028"/>
    <lineage>
        <taxon>Eukaryota</taxon>
        <taxon>Viridiplantae</taxon>
        <taxon>Streptophyta</taxon>
        <taxon>Embryophyta</taxon>
        <taxon>Tracheophyta</taxon>
        <taxon>Spermatophyta</taxon>
        <taxon>Magnoliopsida</taxon>
        <taxon>eudicotyledons</taxon>
        <taxon>Gunneridae</taxon>
        <taxon>Pentapetalae</taxon>
        <taxon>rosids</taxon>
        <taxon>fabids</taxon>
        <taxon>Fabales</taxon>
        <taxon>Fabaceae</taxon>
        <taxon>Papilionoideae</taxon>
        <taxon>50 kb inversion clade</taxon>
        <taxon>NPAAA clade</taxon>
        <taxon>Hologalegina</taxon>
        <taxon>IRL clade</taxon>
        <taxon>Trifolieae</taxon>
        <taxon>Trifolium</taxon>
    </lineage>
</organism>
<evidence type="ECO:0000313" key="3">
    <source>
        <dbReference type="Proteomes" id="UP000265520"/>
    </source>
</evidence>
<comment type="caution">
    <text evidence="2">The sequence shown here is derived from an EMBL/GenBank/DDBJ whole genome shotgun (WGS) entry which is preliminary data.</text>
</comment>
<dbReference type="EMBL" id="LXQA010468406">
    <property type="protein sequence ID" value="MCI53753.1"/>
    <property type="molecule type" value="Genomic_DNA"/>
</dbReference>
<reference evidence="2 3" key="1">
    <citation type="journal article" date="2018" name="Front. Plant Sci.">
        <title>Red Clover (Trifolium pratense) and Zigzag Clover (T. medium) - A Picture of Genomic Similarities and Differences.</title>
        <authorList>
            <person name="Dluhosova J."/>
            <person name="Istvanek J."/>
            <person name="Nedelnik J."/>
            <person name="Repkova J."/>
        </authorList>
    </citation>
    <scope>NUCLEOTIDE SEQUENCE [LARGE SCALE GENOMIC DNA]</scope>
    <source>
        <strain evidence="3">cv. 10/8</strain>
        <tissue evidence="2">Leaf</tissue>
    </source>
</reference>
<dbReference type="AlphaFoldDB" id="A0A392SY53"/>
<sequence length="26" mass="2492">MGSSVVDGLTSPSIAGGPAVDQATHH</sequence>
<dbReference type="Proteomes" id="UP000265520">
    <property type="component" value="Unassembled WGS sequence"/>
</dbReference>
<keyword evidence="3" id="KW-1185">Reference proteome</keyword>
<protein>
    <submittedName>
        <fullName evidence="2">Uncharacterized protein</fullName>
    </submittedName>
</protein>